<dbReference type="SUPFAM" id="SSF50685">
    <property type="entry name" value="Barwin-like endoglucanases"/>
    <property type="match status" value="1"/>
</dbReference>
<accession>A0A5C2SMU4</accession>
<evidence type="ECO:0000313" key="3">
    <source>
        <dbReference type="Proteomes" id="UP000313359"/>
    </source>
</evidence>
<gene>
    <name evidence="2" type="ORF">L227DRAFT_494434</name>
</gene>
<dbReference type="InterPro" id="IPR036908">
    <property type="entry name" value="RlpA-like_sf"/>
</dbReference>
<dbReference type="Gene3D" id="2.40.40.10">
    <property type="entry name" value="RlpA-like domain"/>
    <property type="match status" value="1"/>
</dbReference>
<dbReference type="PROSITE" id="PS51257">
    <property type="entry name" value="PROKAR_LIPOPROTEIN"/>
    <property type="match status" value="1"/>
</dbReference>
<dbReference type="PANTHER" id="PTHR31836:SF28">
    <property type="entry name" value="SRCR DOMAIN-CONTAINING PROTEIN-RELATED"/>
    <property type="match status" value="1"/>
</dbReference>
<dbReference type="EMBL" id="ML122253">
    <property type="protein sequence ID" value="RPD64940.1"/>
    <property type="molecule type" value="Genomic_DNA"/>
</dbReference>
<evidence type="ECO:0000313" key="2">
    <source>
        <dbReference type="EMBL" id="RPD64940.1"/>
    </source>
</evidence>
<evidence type="ECO:0000256" key="1">
    <source>
        <dbReference type="ARBA" id="ARBA00022729"/>
    </source>
</evidence>
<dbReference type="AlphaFoldDB" id="A0A5C2SMU4"/>
<dbReference type="STRING" id="1328759.A0A5C2SMU4"/>
<reference evidence="2" key="1">
    <citation type="journal article" date="2018" name="Genome Biol. Evol.">
        <title>Genomics and development of Lentinus tigrinus, a white-rot wood-decaying mushroom with dimorphic fruiting bodies.</title>
        <authorList>
            <person name="Wu B."/>
            <person name="Xu Z."/>
            <person name="Knudson A."/>
            <person name="Carlson A."/>
            <person name="Chen N."/>
            <person name="Kovaka S."/>
            <person name="LaButti K."/>
            <person name="Lipzen A."/>
            <person name="Pennachio C."/>
            <person name="Riley R."/>
            <person name="Schakwitz W."/>
            <person name="Umezawa K."/>
            <person name="Ohm R.A."/>
            <person name="Grigoriev I.V."/>
            <person name="Nagy L.G."/>
            <person name="Gibbons J."/>
            <person name="Hibbett D."/>
        </authorList>
    </citation>
    <scope>NUCLEOTIDE SEQUENCE [LARGE SCALE GENOMIC DNA]</scope>
    <source>
        <strain evidence="2">ALCF2SS1-6</strain>
    </source>
</reference>
<name>A0A5C2SMU4_9APHY</name>
<dbReference type="PANTHER" id="PTHR31836">
    <property type="match status" value="1"/>
</dbReference>
<dbReference type="InterPro" id="IPR051477">
    <property type="entry name" value="Expansin_CellWall"/>
</dbReference>
<organism evidence="2 3">
    <name type="scientific">Lentinus tigrinus ALCF2SS1-6</name>
    <dbReference type="NCBI Taxonomy" id="1328759"/>
    <lineage>
        <taxon>Eukaryota</taxon>
        <taxon>Fungi</taxon>
        <taxon>Dikarya</taxon>
        <taxon>Basidiomycota</taxon>
        <taxon>Agaricomycotina</taxon>
        <taxon>Agaricomycetes</taxon>
        <taxon>Polyporales</taxon>
        <taxon>Polyporaceae</taxon>
        <taxon>Lentinus</taxon>
    </lineage>
</organism>
<keyword evidence="3" id="KW-1185">Reference proteome</keyword>
<dbReference type="OrthoDB" id="623670at2759"/>
<dbReference type="Proteomes" id="UP000313359">
    <property type="component" value="Unassembled WGS sequence"/>
</dbReference>
<sequence>MRLPFVLLTYDGCPGTYYGTGLGSCGITNSDTDFIAAVSHELYDNYPGYDGLNPNNNPLCKRKIKATYQGKSVTVQAVDRCTGCAIWDLDFSPSAFQQLASLDVGRLSGVTWDWV</sequence>
<proteinExistence type="predicted"/>
<keyword evidence="1" id="KW-0732">Signal</keyword>
<dbReference type="CDD" id="cd22191">
    <property type="entry name" value="DPBB_RlpA_EXP_N-like"/>
    <property type="match status" value="1"/>
</dbReference>
<protein>
    <submittedName>
        <fullName evidence="2">Barwin-like endoglucanase</fullName>
    </submittedName>
</protein>